<feature type="chain" id="PRO_5018078025" description="Exonuclease domain-containing protein" evidence="5">
    <location>
        <begin position="31"/>
        <end position="1350"/>
    </location>
</feature>
<dbReference type="InterPro" id="IPR032675">
    <property type="entry name" value="LRR_dom_sf"/>
</dbReference>
<keyword evidence="4" id="KW-0812">Transmembrane</keyword>
<feature type="transmembrane region" description="Helical" evidence="4">
    <location>
        <begin position="1039"/>
        <end position="1067"/>
    </location>
</feature>
<evidence type="ECO:0000256" key="3">
    <source>
        <dbReference type="SAM" id="MobiDB-lite"/>
    </source>
</evidence>
<feature type="domain" description="Exonuclease" evidence="6">
    <location>
        <begin position="88"/>
        <end position="289"/>
    </location>
</feature>
<dbReference type="PANTHER" id="PTHR48057:SF29">
    <property type="entry name" value="OS02G0609900 PROTEIN"/>
    <property type="match status" value="1"/>
</dbReference>
<dbReference type="Pfam" id="PF00929">
    <property type="entry name" value="RNase_T"/>
    <property type="match status" value="1"/>
</dbReference>
<dbReference type="CDD" id="cd06133">
    <property type="entry name" value="ERI-1_3'hExo_like"/>
    <property type="match status" value="1"/>
</dbReference>
<dbReference type="FunFam" id="3.80.10.10:FF:000041">
    <property type="entry name" value="LRR receptor-like serine/threonine-protein kinase ERECTA"/>
    <property type="match status" value="1"/>
</dbReference>
<dbReference type="InterPro" id="IPR001611">
    <property type="entry name" value="Leu-rich_rpt"/>
</dbReference>
<dbReference type="InterPro" id="IPR012337">
    <property type="entry name" value="RNaseH-like_sf"/>
</dbReference>
<dbReference type="Proteomes" id="UP000275408">
    <property type="component" value="Unassembled WGS sequence"/>
</dbReference>
<feature type="transmembrane region" description="Helical" evidence="4">
    <location>
        <begin position="1137"/>
        <end position="1158"/>
    </location>
</feature>
<feature type="transmembrane region" description="Helical" evidence="4">
    <location>
        <begin position="908"/>
        <end position="929"/>
    </location>
</feature>
<dbReference type="SUPFAM" id="SSF52058">
    <property type="entry name" value="L domain-like"/>
    <property type="match status" value="1"/>
</dbReference>
<keyword evidence="8" id="KW-1185">Reference proteome</keyword>
<feature type="region of interest" description="Disordered" evidence="3">
    <location>
        <begin position="1328"/>
        <end position="1350"/>
    </location>
</feature>
<dbReference type="InterPro" id="IPR013520">
    <property type="entry name" value="Ribonucl_H"/>
</dbReference>
<dbReference type="SUPFAM" id="SSF53098">
    <property type="entry name" value="Ribonuclease H-like"/>
    <property type="match status" value="1"/>
</dbReference>
<feature type="transmembrane region" description="Helical" evidence="4">
    <location>
        <begin position="1220"/>
        <end position="1239"/>
    </location>
</feature>
<organism evidence="7 8">
    <name type="scientific">Pocillopora damicornis</name>
    <name type="common">Cauliflower coral</name>
    <name type="synonym">Millepora damicornis</name>
    <dbReference type="NCBI Taxonomy" id="46731"/>
    <lineage>
        <taxon>Eukaryota</taxon>
        <taxon>Metazoa</taxon>
        <taxon>Cnidaria</taxon>
        <taxon>Anthozoa</taxon>
        <taxon>Hexacorallia</taxon>
        <taxon>Scleractinia</taxon>
        <taxon>Astrocoeniina</taxon>
        <taxon>Pocilloporidae</taxon>
        <taxon>Pocillopora</taxon>
    </lineage>
</organism>
<dbReference type="Gene3D" id="3.30.420.10">
    <property type="entry name" value="Ribonuclease H-like superfamily/Ribonuclease H"/>
    <property type="match status" value="1"/>
</dbReference>
<dbReference type="GO" id="GO:0000175">
    <property type="term" value="F:3'-5'-RNA exonuclease activity"/>
    <property type="evidence" value="ECO:0007669"/>
    <property type="project" value="InterPro"/>
</dbReference>
<evidence type="ECO:0000313" key="7">
    <source>
        <dbReference type="EMBL" id="RMX57819.1"/>
    </source>
</evidence>
<protein>
    <recommendedName>
        <fullName evidence="6">Exonuclease domain-containing protein</fullName>
    </recommendedName>
</protein>
<evidence type="ECO:0000259" key="6">
    <source>
        <dbReference type="SMART" id="SM00479"/>
    </source>
</evidence>
<dbReference type="SMART" id="SM00479">
    <property type="entry name" value="EXOIII"/>
    <property type="match status" value="1"/>
</dbReference>
<feature type="signal peptide" evidence="5">
    <location>
        <begin position="1"/>
        <end position="30"/>
    </location>
</feature>
<dbReference type="OrthoDB" id="448399at2759"/>
<keyword evidence="4" id="KW-1133">Transmembrane helix</keyword>
<dbReference type="PANTHER" id="PTHR48057">
    <property type="entry name" value="LEUCINE-RICH REPEAT SERINE/THREONINE-PROTEIN KINASE 1"/>
    <property type="match status" value="1"/>
</dbReference>
<gene>
    <name evidence="7" type="ORF">pdam_00020684</name>
</gene>
<evidence type="ECO:0000256" key="5">
    <source>
        <dbReference type="SAM" id="SignalP"/>
    </source>
</evidence>
<dbReference type="InterPro" id="IPR036397">
    <property type="entry name" value="RNaseH_sf"/>
</dbReference>
<dbReference type="InterPro" id="IPR047201">
    <property type="entry name" value="ERI-1_3'hExo-like"/>
</dbReference>
<dbReference type="GO" id="GO:0003676">
    <property type="term" value="F:nucleic acid binding"/>
    <property type="evidence" value="ECO:0007669"/>
    <property type="project" value="InterPro"/>
</dbReference>
<dbReference type="InterPro" id="IPR052595">
    <property type="entry name" value="LRRC69/RLP"/>
</dbReference>
<sequence length="1350" mass="152723">MAQTLSSKYSFLAVLLRIVALLACFEHYRSLTFGEKLSKYGSRSLYYRTRRNKRDIGVLKTEKLTPLNYDDTFAYGCLHDIPIPNSTLETTFTPQQERAVLMEIFNQTDGHNWRKVLTGGTTRYHTAFGMESHVIKPIATLSVSEFHEYCKPQDKPELSQFCQNLTGVTQEIVDNADTFPGVLDNFHQWLRDHKLGSEYKFAVVTDGPYDMKRFFSGQCQLCSIPIPKYARKWINLRKLYRNFYKVLNGTLEDMVNNLGMKFEGRPHCGMDDARNIARILRKMVQDGCEIKFNEKKHRPTLFDKAFAYRCSSEISMLNGILDRSFSPKQERNVLMEVFNQTAGHNWRNNAHWGNDSVPHCSWHGIECHNTNSSVIGITLINNNLVGTLPRSLWKLRNLQILCIGTNANLSGSLDEILSSNMTTLHTLYLAFNKLSGGIPGETLAKMKSLKIIQLCCQLRKGFYGEIPKDIGNLTQLQVLGFGGSRLKGSIPKSISKLKKLWFLDLKSATSLSGGFANLVNLSSLQYMHLSMAGLNGTLPDEFGLYYPAMVECILSGNRFTGSIPATLGNMTHLQYLNLARNSFSGKIPESIGSVSSPHIIDLSGNNLSSFEDGIKFNDLEVLLLAGNKNLTHSFDSLLDAMESTRKSLRILNISECNFYGIITSKLWKFENLISVDLRKNNLTGTLPWAFQILYFLHDLDVSRNKLSGQIPGNYADLPSLKVLDVSKNPSMRMNEEHEILPKYMTADFASLILFDKFKCPNARLNNNTRVILDPSYYFYRLCFCDRGYYGFGKTCLPCMEGGTCNVEKRPSQDMTIKKGYWPSSRDQNVTHLVDCSQALGTNPQVSTPCNPLGTCRCWIDTDHSPSTVCNKSCFCRTGSKGRFCSLCEHGYYKQGIICYACPQANTSVYIPAALAILTIILMTLAFYLYEKKRFFSTVLVFTQIIILALLAIFHIIPAWLLELNAIALFIGLAERGKAARGILKISVYYLQTLDALISCNNFWPPQVLKIQRYISYVFNFHFSGLVCTFPHLFTPLGEFAILILLPVICILCIWLYFALVCLVGGVLNVYNLQERRLRLRNTCLQLSIVSLNLTYFPIVKKTALVLAPCAKDNNYYYLREAPWIECGGPVHTMLQVLGWLSLVFYVIGVPFGVFLPLLRHNKVGSRHELPQQDQESLDSWLGSIYLPYKKDFRSSFEIIFLLRRMLIAFALSLITRSSSFQTIAVCFVLLVALCFQLLFKPYIDSYQKFPLENTAEALVLLTLHFSFMNVRYAAQNPDSSTPIVWMVVAVNVVLFCGMVISMIVLLGRRSHVVRSSTMEVHLRAVDEDDSALPPPEFSSSCLLDDGTYND</sequence>
<dbReference type="Pfam" id="PF00560">
    <property type="entry name" value="LRR_1"/>
    <property type="match status" value="1"/>
</dbReference>
<evidence type="ECO:0000256" key="2">
    <source>
        <dbReference type="ARBA" id="ARBA00022737"/>
    </source>
</evidence>
<feature type="transmembrane region" description="Helical" evidence="4">
    <location>
        <begin position="1079"/>
        <end position="1098"/>
    </location>
</feature>
<keyword evidence="5" id="KW-0732">Signal</keyword>
<keyword evidence="2" id="KW-0677">Repeat</keyword>
<dbReference type="Gene3D" id="3.80.10.10">
    <property type="entry name" value="Ribonuclease Inhibitor"/>
    <property type="match status" value="4"/>
</dbReference>
<reference evidence="7 8" key="1">
    <citation type="journal article" date="2018" name="Sci. Rep.">
        <title>Comparative analysis of the Pocillopora damicornis genome highlights role of immune system in coral evolution.</title>
        <authorList>
            <person name="Cunning R."/>
            <person name="Bay R.A."/>
            <person name="Gillette P."/>
            <person name="Baker A.C."/>
            <person name="Traylor-Knowles N."/>
        </authorList>
    </citation>
    <scope>NUCLEOTIDE SEQUENCE [LARGE SCALE GENOMIC DNA]</scope>
    <source>
        <strain evidence="7">RSMAS</strain>
        <tissue evidence="7">Whole animal</tissue>
    </source>
</reference>
<evidence type="ECO:0000256" key="4">
    <source>
        <dbReference type="SAM" id="Phobius"/>
    </source>
</evidence>
<dbReference type="STRING" id="46731.A0A3M6UW49"/>
<proteinExistence type="predicted"/>
<keyword evidence="1" id="KW-0433">Leucine-rich repeat</keyword>
<dbReference type="InterPro" id="IPR002049">
    <property type="entry name" value="LE_dom"/>
</dbReference>
<dbReference type="EMBL" id="RCHS01000607">
    <property type="protein sequence ID" value="RMX57819.1"/>
    <property type="molecule type" value="Genomic_DNA"/>
</dbReference>
<keyword evidence="4" id="KW-0472">Membrane</keyword>
<comment type="caution">
    <text evidence="7">The sequence shown here is derived from an EMBL/GenBank/DDBJ whole genome shotgun (WGS) entry which is preliminary data.</text>
</comment>
<dbReference type="CDD" id="cd00055">
    <property type="entry name" value="EGF_Lam"/>
    <property type="match status" value="1"/>
</dbReference>
<feature type="transmembrane region" description="Helical" evidence="4">
    <location>
        <begin position="1282"/>
        <end position="1306"/>
    </location>
</feature>
<feature type="transmembrane region" description="Helical" evidence="4">
    <location>
        <begin position="938"/>
        <end position="961"/>
    </location>
</feature>
<evidence type="ECO:0000256" key="1">
    <source>
        <dbReference type="ARBA" id="ARBA00022614"/>
    </source>
</evidence>
<name>A0A3M6UW49_POCDA</name>
<evidence type="ECO:0000313" key="8">
    <source>
        <dbReference type="Proteomes" id="UP000275408"/>
    </source>
</evidence>
<accession>A0A3M6UW49</accession>